<protein>
    <submittedName>
        <fullName evidence="2">Uncharacterized protein</fullName>
    </submittedName>
</protein>
<name>A0A4Z2C2U3_9TELE</name>
<sequence length="199" mass="22198">MLLVTSRRSVLNVDTTWVENGYLLQRNQKRKTQHSIHRRLTARQEAARQNLLLPRRLIVISEKQTKIRAKEIFKFNADPGRKPTLAQPLEGSSIRQQKKLLKTSSKPSAAEGRDSSSVPAHKRPVRPILPAYCSTAGRTLVHIFAVPPEKAANNNNRSLSVPQDSFSRLKPSTLKQLGQTVTTTTNHAGHLCPAMEASL</sequence>
<dbReference type="AlphaFoldDB" id="A0A4Z2C2U3"/>
<feature type="region of interest" description="Disordered" evidence="1">
    <location>
        <begin position="78"/>
        <end position="123"/>
    </location>
</feature>
<comment type="caution">
    <text evidence="2">The sequence shown here is derived from an EMBL/GenBank/DDBJ whole genome shotgun (WGS) entry which is preliminary data.</text>
</comment>
<dbReference type="EMBL" id="SWLE01000006">
    <property type="protein sequence ID" value="TNM98741.1"/>
    <property type="molecule type" value="Genomic_DNA"/>
</dbReference>
<evidence type="ECO:0000313" key="3">
    <source>
        <dbReference type="Proteomes" id="UP000516260"/>
    </source>
</evidence>
<reference evidence="2 3" key="1">
    <citation type="submission" date="2019-04" db="EMBL/GenBank/DDBJ databases">
        <title>The sequence and de novo assembly of Takifugu bimaculatus genome using PacBio and Hi-C technologies.</title>
        <authorList>
            <person name="Xu P."/>
            <person name="Liu B."/>
            <person name="Zhou Z."/>
        </authorList>
    </citation>
    <scope>NUCLEOTIDE SEQUENCE [LARGE SCALE GENOMIC DNA]</scope>
    <source>
        <strain evidence="2">TB-2018</strain>
        <tissue evidence="2">Muscle</tissue>
    </source>
</reference>
<organism evidence="2 3">
    <name type="scientific">Takifugu bimaculatus</name>
    <dbReference type="NCBI Taxonomy" id="433685"/>
    <lineage>
        <taxon>Eukaryota</taxon>
        <taxon>Metazoa</taxon>
        <taxon>Chordata</taxon>
        <taxon>Craniata</taxon>
        <taxon>Vertebrata</taxon>
        <taxon>Euteleostomi</taxon>
        <taxon>Actinopterygii</taxon>
        <taxon>Neopterygii</taxon>
        <taxon>Teleostei</taxon>
        <taxon>Neoteleostei</taxon>
        <taxon>Acanthomorphata</taxon>
        <taxon>Eupercaria</taxon>
        <taxon>Tetraodontiformes</taxon>
        <taxon>Tetradontoidea</taxon>
        <taxon>Tetraodontidae</taxon>
        <taxon>Takifugu</taxon>
    </lineage>
</organism>
<dbReference type="Proteomes" id="UP000516260">
    <property type="component" value="Chromosome 14"/>
</dbReference>
<evidence type="ECO:0000256" key="1">
    <source>
        <dbReference type="SAM" id="MobiDB-lite"/>
    </source>
</evidence>
<evidence type="ECO:0000313" key="2">
    <source>
        <dbReference type="EMBL" id="TNM98741.1"/>
    </source>
</evidence>
<proteinExistence type="predicted"/>
<keyword evidence="3" id="KW-1185">Reference proteome</keyword>
<accession>A0A4Z2C2U3</accession>
<gene>
    <name evidence="2" type="ORF">fugu_013305</name>
</gene>